<dbReference type="Pfam" id="PF00067">
    <property type="entry name" value="p450"/>
    <property type="match status" value="1"/>
</dbReference>
<dbReference type="Gene3D" id="3.40.50.720">
    <property type="entry name" value="NAD(P)-binding Rossmann-like Domain"/>
    <property type="match status" value="2"/>
</dbReference>
<dbReference type="Gene3D" id="1.10.630.10">
    <property type="entry name" value="Cytochrome P450"/>
    <property type="match status" value="1"/>
</dbReference>
<evidence type="ECO:0000256" key="7">
    <source>
        <dbReference type="ARBA" id="ARBA00023033"/>
    </source>
</evidence>
<dbReference type="PROSITE" id="PS00086">
    <property type="entry name" value="CYTOCHROME_P450"/>
    <property type="match status" value="1"/>
</dbReference>
<comment type="similarity">
    <text evidence="2">Belongs to the cytochrome P450 family.</text>
</comment>
<dbReference type="InterPro" id="IPR047146">
    <property type="entry name" value="Cyt_P450_E_CYP52_fungi"/>
</dbReference>
<keyword evidence="5" id="KW-0560">Oxidoreductase</keyword>
<dbReference type="PANTHER" id="PTHR24287">
    <property type="entry name" value="P450, PUTATIVE (EUROFUNG)-RELATED"/>
    <property type="match status" value="1"/>
</dbReference>
<dbReference type="GO" id="GO:0020037">
    <property type="term" value="F:heme binding"/>
    <property type="evidence" value="ECO:0007669"/>
    <property type="project" value="InterPro"/>
</dbReference>
<evidence type="ECO:0000313" key="11">
    <source>
        <dbReference type="Proteomes" id="UP000008066"/>
    </source>
</evidence>
<evidence type="ECO:0000256" key="3">
    <source>
        <dbReference type="ARBA" id="ARBA00022617"/>
    </source>
</evidence>
<dbReference type="InterPro" id="IPR036291">
    <property type="entry name" value="NAD(P)-bd_dom_sf"/>
</dbReference>
<dbReference type="OrthoDB" id="1470350at2759"/>
<evidence type="ECO:0000256" key="6">
    <source>
        <dbReference type="ARBA" id="ARBA00023004"/>
    </source>
</evidence>
<dbReference type="GO" id="GO:0016705">
    <property type="term" value="F:oxidoreductase activity, acting on paired donors, with incorporation or reduction of molecular oxygen"/>
    <property type="evidence" value="ECO:0007669"/>
    <property type="project" value="InterPro"/>
</dbReference>
<evidence type="ECO:0000256" key="2">
    <source>
        <dbReference type="ARBA" id="ARBA00010617"/>
    </source>
</evidence>
<evidence type="ECO:0000256" key="1">
    <source>
        <dbReference type="ARBA" id="ARBA00001971"/>
    </source>
</evidence>
<evidence type="ECO:0000259" key="9">
    <source>
        <dbReference type="Pfam" id="PF02826"/>
    </source>
</evidence>
<dbReference type="SUPFAM" id="SSF51735">
    <property type="entry name" value="NAD(P)-binding Rossmann-fold domains"/>
    <property type="match status" value="1"/>
</dbReference>
<dbReference type="eggNOG" id="KOG0069">
    <property type="taxonomic scope" value="Eukaryota"/>
</dbReference>
<dbReference type="GO" id="GO:0051287">
    <property type="term" value="F:NAD binding"/>
    <property type="evidence" value="ECO:0007669"/>
    <property type="project" value="InterPro"/>
</dbReference>
<evidence type="ECO:0000256" key="5">
    <source>
        <dbReference type="ARBA" id="ARBA00023002"/>
    </source>
</evidence>
<gene>
    <name evidence="10" type="ORF">CTHT_0032080</name>
</gene>
<dbReference type="eggNOG" id="KOG0157">
    <property type="taxonomic scope" value="Eukaryota"/>
</dbReference>
<keyword evidence="11" id="KW-1185">Reference proteome</keyword>
<dbReference type="STRING" id="759272.G0S4Y2"/>
<dbReference type="HOGENOM" id="CLU_340090_0_0_1"/>
<dbReference type="Proteomes" id="UP000008066">
    <property type="component" value="Unassembled WGS sequence"/>
</dbReference>
<feature type="domain" description="D-isomer specific 2-hydroxyacid dehydrogenase NAD-binding" evidence="9">
    <location>
        <begin position="596"/>
        <end position="667"/>
    </location>
</feature>
<accession>G0S4Y2</accession>
<dbReference type="PRINTS" id="PR00463">
    <property type="entry name" value="EP450I"/>
</dbReference>
<evidence type="ECO:0000313" key="10">
    <source>
        <dbReference type="EMBL" id="EGS21353.1"/>
    </source>
</evidence>
<dbReference type="InterPro" id="IPR002401">
    <property type="entry name" value="Cyt_P450_E_grp-I"/>
</dbReference>
<dbReference type="PANTHER" id="PTHR24287:SF1">
    <property type="entry name" value="P450, PUTATIVE (EUROFUNG)-RELATED"/>
    <property type="match status" value="1"/>
</dbReference>
<dbReference type="CDD" id="cd11063">
    <property type="entry name" value="CYP52"/>
    <property type="match status" value="1"/>
</dbReference>
<dbReference type="KEGG" id="cthr:CTHT_0032080"/>
<dbReference type="InterPro" id="IPR029752">
    <property type="entry name" value="D-isomer_DH_CS1"/>
</dbReference>
<dbReference type="GeneID" id="18257246"/>
<proteinExistence type="inferred from homology"/>
<evidence type="ECO:0000256" key="8">
    <source>
        <dbReference type="PIRSR" id="PIRSR602401-1"/>
    </source>
</evidence>
<dbReference type="InterPro" id="IPR001128">
    <property type="entry name" value="Cyt_P450"/>
</dbReference>
<feature type="binding site" description="axial binding residue" evidence="8">
    <location>
        <position position="428"/>
    </location>
    <ligand>
        <name>heme</name>
        <dbReference type="ChEBI" id="CHEBI:30413"/>
    </ligand>
    <ligandPart>
        <name>Fe</name>
        <dbReference type="ChEBI" id="CHEBI:18248"/>
    </ligandPart>
</feature>
<protein>
    <submittedName>
        <fullName evidence="10">Oxidoreductase-like protein</fullName>
    </submittedName>
</protein>
<dbReference type="Pfam" id="PF02826">
    <property type="entry name" value="2-Hacid_dh_C"/>
    <property type="match status" value="2"/>
</dbReference>
<dbReference type="PROSITE" id="PS00065">
    <property type="entry name" value="D_2_HYDROXYACID_DH_1"/>
    <property type="match status" value="1"/>
</dbReference>
<dbReference type="AlphaFoldDB" id="G0S4Y2"/>
<keyword evidence="6 8" id="KW-0408">Iron</keyword>
<keyword evidence="7" id="KW-0503">Monooxygenase</keyword>
<keyword evidence="4 8" id="KW-0479">Metal-binding</keyword>
<organism evidence="11">
    <name type="scientific">Chaetomium thermophilum (strain DSM 1495 / CBS 144.50 / IMI 039719)</name>
    <name type="common">Thermochaetoides thermophila</name>
    <dbReference type="NCBI Taxonomy" id="759272"/>
    <lineage>
        <taxon>Eukaryota</taxon>
        <taxon>Fungi</taxon>
        <taxon>Dikarya</taxon>
        <taxon>Ascomycota</taxon>
        <taxon>Pezizomycotina</taxon>
        <taxon>Sordariomycetes</taxon>
        <taxon>Sordariomycetidae</taxon>
        <taxon>Sordariales</taxon>
        <taxon>Chaetomiaceae</taxon>
        <taxon>Thermochaetoides</taxon>
    </lineage>
</organism>
<dbReference type="GO" id="GO:0004497">
    <property type="term" value="F:monooxygenase activity"/>
    <property type="evidence" value="ECO:0007669"/>
    <property type="project" value="UniProtKB-KW"/>
</dbReference>
<dbReference type="SUPFAM" id="SSF48264">
    <property type="entry name" value="Cytochrome P450"/>
    <property type="match status" value="1"/>
</dbReference>
<feature type="domain" description="D-isomer specific 2-hydroxyacid dehydrogenase NAD-binding" evidence="9">
    <location>
        <begin position="706"/>
        <end position="798"/>
    </location>
</feature>
<dbReference type="EMBL" id="GL988041">
    <property type="protein sequence ID" value="EGS21353.1"/>
    <property type="molecule type" value="Genomic_DNA"/>
</dbReference>
<dbReference type="PRINTS" id="PR00385">
    <property type="entry name" value="P450"/>
</dbReference>
<dbReference type="RefSeq" id="XP_006693649.1">
    <property type="nucleotide sequence ID" value="XM_006693586.1"/>
</dbReference>
<dbReference type="CDD" id="cd12163">
    <property type="entry name" value="2-Hacid_dh_5"/>
    <property type="match status" value="1"/>
</dbReference>
<dbReference type="GO" id="GO:0005506">
    <property type="term" value="F:iron ion binding"/>
    <property type="evidence" value="ECO:0007669"/>
    <property type="project" value="InterPro"/>
</dbReference>
<keyword evidence="3 8" id="KW-0349">Heme</keyword>
<comment type="cofactor">
    <cofactor evidence="1 8">
        <name>heme</name>
        <dbReference type="ChEBI" id="CHEBI:30413"/>
    </cofactor>
</comment>
<dbReference type="InterPro" id="IPR036396">
    <property type="entry name" value="Cyt_P450_sf"/>
</dbReference>
<reference evidence="10 11" key="1">
    <citation type="journal article" date="2011" name="Cell">
        <title>Insight into structure and assembly of the nuclear pore complex by utilizing the genome of a eukaryotic thermophile.</title>
        <authorList>
            <person name="Amlacher S."/>
            <person name="Sarges P."/>
            <person name="Flemming D."/>
            <person name="van Noort V."/>
            <person name="Kunze R."/>
            <person name="Devos D.P."/>
            <person name="Arumugam M."/>
            <person name="Bork P."/>
            <person name="Hurt E."/>
        </authorList>
    </citation>
    <scope>NUCLEOTIDE SEQUENCE [LARGE SCALE GENOMIC DNA]</scope>
    <source>
        <strain evidence="11">DSM 1495 / CBS 144.50 / IMI 039719</strain>
    </source>
</reference>
<name>G0S4Y2_CHATD</name>
<evidence type="ECO:0000256" key="4">
    <source>
        <dbReference type="ARBA" id="ARBA00022723"/>
    </source>
</evidence>
<sequence length="835" mass="93562">MKANKMERGPMHLVESLDKEMGKSIHTCIVPIGDYQLIVTRDPENVQAILASNSADWDVGEHRTASWSPLVGHGVFTTRGEEWKVSRLLVRPQFSKDAINDLDLVERHVQELFEAIDEYMDGRPAVEAGWTNKFDLQPLFYNMTLDITTELIYGYSVHSQNPKARVKLPDLPGYPAPDRMNISSHMDAGKAWIETRGALWKYRWLLPSGEFKKHCEAVHRFADWFVQLRLMRGDAYLDGLADTGAPRKDRYVLLHELAKETQDPDELRGQTLNILLAGRDTTAALLGWIFYFLARHPRVFKKLREEILEQFGPYSPTKPSGLTDFGKLRGLYLNAVINESLRVAPVIPLNERVALRDTKLPRGGHPNPLQPIMVPKGTQVLISTYAMTRREDIWGPNVDEFRPERWIEKGGRKFGFEFIPFGGGVRQCLGQQIARIQTAYIVVRMLQRYDVIENHGRPADAPLKFHHTIENRCGSGVVTLKGHKLLLVTPWPVPAGFAEGLKSEFPDLEVVIHLQNWDGKALPLEVLPPEIWKNVTILLTFSTLPKPEEASTLQYVQLMSAGVNHLLDNPTFKDTNVKFCSANGVHGPQISEWIIGTYLAFEHHLPQYLQQQKEGYWDRAQMHTIQDAANKTIGILGYGSIGRQTARVARAMGMTVHAYTLHPRPTPESRRDHSWTPAGLGDPEGTIPAKWFSGGSPADVHAFLASGLDLLVIATPLTAQTKHLLSKAEFEVLAKTAKGRTFVSNVARGPVIDTNALIEALEGGLIKGAALDVTDPEPLPDGHRLWGTKNVIITPHVSGASVKYFDRVLEILKGNLKRLADGKELVNLVDKKRGY</sequence>
<dbReference type="InterPro" id="IPR006140">
    <property type="entry name" value="D-isomer_DH_NAD-bd"/>
</dbReference>
<dbReference type="InterPro" id="IPR017972">
    <property type="entry name" value="Cyt_P450_CS"/>
</dbReference>